<evidence type="ECO:0000313" key="19">
    <source>
        <dbReference type="Proteomes" id="UP000031518"/>
    </source>
</evidence>
<organism evidence="18 19">
    <name type="scientific">Pyrinomonas methylaliphatogenes</name>
    <dbReference type="NCBI Taxonomy" id="454194"/>
    <lineage>
        <taxon>Bacteria</taxon>
        <taxon>Pseudomonadati</taxon>
        <taxon>Acidobacteriota</taxon>
        <taxon>Blastocatellia</taxon>
        <taxon>Blastocatellales</taxon>
        <taxon>Pyrinomonadaceae</taxon>
        <taxon>Pyrinomonas</taxon>
    </lineage>
</organism>
<dbReference type="SUPFAM" id="SSF53244">
    <property type="entry name" value="MurD-like peptide ligases, peptide-binding domain"/>
    <property type="match status" value="1"/>
</dbReference>
<keyword evidence="8" id="KW-0067">ATP-binding</keyword>
<evidence type="ECO:0000256" key="8">
    <source>
        <dbReference type="ARBA" id="ARBA00022840"/>
    </source>
</evidence>
<dbReference type="PANTHER" id="PTHR43445:SF5">
    <property type="entry name" value="UDP-N-ACETYLMURAMATE--L-ALANYL-GAMMA-D-GLUTAMYL-MESO-2,6-DIAMINOHEPTANDIOATE LIGASE"/>
    <property type="match status" value="1"/>
</dbReference>
<dbReference type="GO" id="GO:0008763">
    <property type="term" value="F:UDP-N-acetylmuramate-L-alanine ligase activity"/>
    <property type="evidence" value="ECO:0007669"/>
    <property type="project" value="UniProtKB-UniRule"/>
</dbReference>
<dbReference type="Pfam" id="PF01225">
    <property type="entry name" value="Mur_ligase"/>
    <property type="match status" value="1"/>
</dbReference>
<dbReference type="GO" id="GO:0005737">
    <property type="term" value="C:cytoplasm"/>
    <property type="evidence" value="ECO:0007669"/>
    <property type="project" value="UniProtKB-SubCell"/>
</dbReference>
<evidence type="ECO:0000259" key="15">
    <source>
        <dbReference type="Pfam" id="PF01225"/>
    </source>
</evidence>
<dbReference type="Gene3D" id="3.90.190.20">
    <property type="entry name" value="Mur ligase, C-terminal domain"/>
    <property type="match status" value="1"/>
</dbReference>
<evidence type="ECO:0000256" key="2">
    <source>
        <dbReference type="ARBA" id="ARBA00004752"/>
    </source>
</evidence>
<dbReference type="InterPro" id="IPR036565">
    <property type="entry name" value="Mur-like_cat_sf"/>
</dbReference>
<dbReference type="GO" id="GO:0071555">
    <property type="term" value="P:cell wall organization"/>
    <property type="evidence" value="ECO:0007669"/>
    <property type="project" value="UniProtKB-KW"/>
</dbReference>
<keyword evidence="9" id="KW-0133">Cell shape</keyword>
<dbReference type="InterPro" id="IPR013221">
    <property type="entry name" value="Mur_ligase_cen"/>
</dbReference>
<dbReference type="STRING" id="454194.PYK22_02074"/>
<dbReference type="Gene3D" id="3.40.1190.10">
    <property type="entry name" value="Mur-like, catalytic domain"/>
    <property type="match status" value="1"/>
</dbReference>
<keyword evidence="19" id="KW-1185">Reference proteome</keyword>
<protein>
    <recommendedName>
        <fullName evidence="3 14">UDP-N-acetylmuramate--L-alanine ligase</fullName>
        <ecNumber evidence="3 14">6.3.2.8</ecNumber>
    </recommendedName>
</protein>
<comment type="catalytic activity">
    <reaction evidence="13">
        <text>UDP-N-acetyl-alpha-D-muramate + L-alanine + ATP = UDP-N-acetyl-alpha-D-muramoyl-L-alanine + ADP + phosphate + H(+)</text>
        <dbReference type="Rhea" id="RHEA:23372"/>
        <dbReference type="ChEBI" id="CHEBI:15378"/>
        <dbReference type="ChEBI" id="CHEBI:30616"/>
        <dbReference type="ChEBI" id="CHEBI:43474"/>
        <dbReference type="ChEBI" id="CHEBI:57972"/>
        <dbReference type="ChEBI" id="CHEBI:70757"/>
        <dbReference type="ChEBI" id="CHEBI:83898"/>
        <dbReference type="ChEBI" id="CHEBI:456216"/>
        <dbReference type="EC" id="6.3.2.8"/>
    </reaction>
</comment>
<evidence type="ECO:0000256" key="1">
    <source>
        <dbReference type="ARBA" id="ARBA00004496"/>
    </source>
</evidence>
<dbReference type="PANTHER" id="PTHR43445">
    <property type="entry name" value="UDP-N-ACETYLMURAMATE--L-ALANINE LIGASE-RELATED"/>
    <property type="match status" value="1"/>
</dbReference>
<evidence type="ECO:0000256" key="5">
    <source>
        <dbReference type="ARBA" id="ARBA00022598"/>
    </source>
</evidence>
<dbReference type="GO" id="GO:0051301">
    <property type="term" value="P:cell division"/>
    <property type="evidence" value="ECO:0007669"/>
    <property type="project" value="UniProtKB-KW"/>
</dbReference>
<keyword evidence="6" id="KW-0132">Cell division</keyword>
<reference evidence="18 19" key="1">
    <citation type="submission" date="2013-12" db="EMBL/GenBank/DDBJ databases">
        <authorList>
            <person name="Stott M."/>
        </authorList>
    </citation>
    <scope>NUCLEOTIDE SEQUENCE [LARGE SCALE GENOMIC DNA]</scope>
    <source>
        <strain evidence="18 19">K22</strain>
    </source>
</reference>
<dbReference type="AlphaFoldDB" id="A0A0B6X0J9"/>
<keyword evidence="11" id="KW-0131">Cell cycle</keyword>
<evidence type="ECO:0000256" key="9">
    <source>
        <dbReference type="ARBA" id="ARBA00022960"/>
    </source>
</evidence>
<evidence type="ECO:0000256" key="11">
    <source>
        <dbReference type="ARBA" id="ARBA00023306"/>
    </source>
</evidence>
<dbReference type="InterPro" id="IPR005757">
    <property type="entry name" value="Mpl"/>
</dbReference>
<keyword evidence="4" id="KW-0963">Cytoplasm</keyword>
<dbReference type="OrthoDB" id="9804126at2"/>
<dbReference type="NCBIfam" id="TIGR01081">
    <property type="entry name" value="mpl"/>
    <property type="match status" value="1"/>
</dbReference>
<keyword evidence="5 18" id="KW-0436">Ligase</keyword>
<dbReference type="UniPathway" id="UPA00219"/>
<evidence type="ECO:0000259" key="16">
    <source>
        <dbReference type="Pfam" id="PF02875"/>
    </source>
</evidence>
<dbReference type="Gene3D" id="3.40.50.720">
    <property type="entry name" value="NAD(P)-binding Rossmann-like Domain"/>
    <property type="match status" value="1"/>
</dbReference>
<comment type="pathway">
    <text evidence="2">Cell wall biogenesis; peptidoglycan biosynthesis.</text>
</comment>
<feature type="domain" description="Mur ligase central" evidence="17">
    <location>
        <begin position="108"/>
        <end position="298"/>
    </location>
</feature>
<reference evidence="18 19" key="2">
    <citation type="submission" date="2015-01" db="EMBL/GenBank/DDBJ databases">
        <title>Complete genome sequence of Pyrinomonas methylaliphatogenes type strain K22T.</title>
        <authorList>
            <person name="Lee K.C.Y."/>
            <person name="Power J.F."/>
            <person name="Dunfield P.F."/>
            <person name="Morgan X.C."/>
            <person name="Huttenhower C."/>
            <person name="Stott M.B."/>
        </authorList>
    </citation>
    <scope>NUCLEOTIDE SEQUENCE [LARGE SCALE GENOMIC DNA]</scope>
    <source>
        <strain evidence="18 19">K22</strain>
    </source>
</reference>
<name>A0A0B6X0J9_9BACT</name>
<dbReference type="InterPro" id="IPR005758">
    <property type="entry name" value="UDP-N-AcMur_Ala_ligase_MurC"/>
</dbReference>
<dbReference type="Proteomes" id="UP000031518">
    <property type="component" value="Unassembled WGS sequence"/>
</dbReference>
<dbReference type="NCBIfam" id="TIGR01082">
    <property type="entry name" value="murC"/>
    <property type="match status" value="1"/>
</dbReference>
<evidence type="ECO:0000256" key="10">
    <source>
        <dbReference type="ARBA" id="ARBA00022984"/>
    </source>
</evidence>
<keyword evidence="10" id="KW-0573">Peptidoglycan synthesis</keyword>
<dbReference type="GO" id="GO:0009252">
    <property type="term" value="P:peptidoglycan biosynthetic process"/>
    <property type="evidence" value="ECO:0007669"/>
    <property type="project" value="UniProtKB-UniRule"/>
</dbReference>
<keyword evidence="12" id="KW-0961">Cell wall biogenesis/degradation</keyword>
<evidence type="ECO:0000256" key="7">
    <source>
        <dbReference type="ARBA" id="ARBA00022741"/>
    </source>
</evidence>
<dbReference type="GO" id="GO:0008360">
    <property type="term" value="P:regulation of cell shape"/>
    <property type="evidence" value="ECO:0007669"/>
    <property type="project" value="UniProtKB-KW"/>
</dbReference>
<evidence type="ECO:0000313" key="18">
    <source>
        <dbReference type="EMBL" id="CDM66064.1"/>
    </source>
</evidence>
<dbReference type="InterPro" id="IPR000713">
    <property type="entry name" value="Mur_ligase_N"/>
</dbReference>
<evidence type="ECO:0000256" key="6">
    <source>
        <dbReference type="ARBA" id="ARBA00022618"/>
    </source>
</evidence>
<evidence type="ECO:0000259" key="17">
    <source>
        <dbReference type="Pfam" id="PF08245"/>
    </source>
</evidence>
<dbReference type="Pfam" id="PF08245">
    <property type="entry name" value="Mur_ligase_M"/>
    <property type="match status" value="1"/>
</dbReference>
<dbReference type="GO" id="GO:0005524">
    <property type="term" value="F:ATP binding"/>
    <property type="evidence" value="ECO:0007669"/>
    <property type="project" value="UniProtKB-KW"/>
</dbReference>
<comment type="subcellular location">
    <subcellularLocation>
        <location evidence="1">Cytoplasm</location>
    </subcellularLocation>
</comment>
<dbReference type="Pfam" id="PF02875">
    <property type="entry name" value="Mur_ligase_C"/>
    <property type="match status" value="1"/>
</dbReference>
<keyword evidence="7" id="KW-0547">Nucleotide-binding</keyword>
<dbReference type="EC" id="6.3.2.8" evidence="3 14"/>
<feature type="domain" description="Mur ligase C-terminal" evidence="16">
    <location>
        <begin position="320"/>
        <end position="453"/>
    </location>
</feature>
<dbReference type="SUPFAM" id="SSF51984">
    <property type="entry name" value="MurCD N-terminal domain"/>
    <property type="match status" value="1"/>
</dbReference>
<dbReference type="SUPFAM" id="SSF53623">
    <property type="entry name" value="MurD-like peptide ligases, catalytic domain"/>
    <property type="match status" value="1"/>
</dbReference>
<dbReference type="InterPro" id="IPR036615">
    <property type="entry name" value="Mur_ligase_C_dom_sf"/>
</dbReference>
<proteinExistence type="predicted"/>
<dbReference type="InterPro" id="IPR050061">
    <property type="entry name" value="MurCDEF_pg_biosynth"/>
</dbReference>
<feature type="domain" description="Mur ligase N-terminal catalytic" evidence="15">
    <location>
        <begin position="2"/>
        <end position="93"/>
    </location>
</feature>
<dbReference type="RefSeq" id="WP_041976920.1">
    <property type="nucleotide sequence ID" value="NZ_CBXV010000007.1"/>
</dbReference>
<evidence type="ECO:0000256" key="14">
    <source>
        <dbReference type="NCBIfam" id="TIGR01082"/>
    </source>
</evidence>
<evidence type="ECO:0000256" key="12">
    <source>
        <dbReference type="ARBA" id="ARBA00023316"/>
    </source>
</evidence>
<evidence type="ECO:0000256" key="13">
    <source>
        <dbReference type="ARBA" id="ARBA00047833"/>
    </source>
</evidence>
<dbReference type="EMBL" id="CBXV010000007">
    <property type="protein sequence ID" value="CDM66064.1"/>
    <property type="molecule type" value="Genomic_DNA"/>
</dbReference>
<evidence type="ECO:0000256" key="3">
    <source>
        <dbReference type="ARBA" id="ARBA00012211"/>
    </source>
</evidence>
<accession>A0A0B6X0J9</accession>
<dbReference type="InterPro" id="IPR004101">
    <property type="entry name" value="Mur_ligase_C"/>
</dbReference>
<gene>
    <name evidence="18" type="ORF">PYK22_02074</name>
</gene>
<sequence>MHYHLIGICGTAMASLAGMLHARGHRVTGSDQNVYPPMSTMLESLGIEIKQGYDAANLEPTPDCVVIGNALSRGNPEVEETLNRKLFYRSQAETVKEEFIRGRRSLVVAGTHGKTTTTSLAAWVMECGGLAPSFLIGGIAQNFGSSFRVTDSPYFIIEGDEYDTAFFDKGPKFMHYLPELAIVGNIEYDHADIYPNLDAVKLAFRRLMNLVPGNGRLIAGWDSPHVREVVRSFGGKLFTQLETFGTSDDARWQARDIRFDGEGTIFRVFRDGREWAQFRTPLVGAFNVRNCLAVIIAADAWGIEREAIAEALATFKSVARRMQVRGTERGVTVIDDFAHHPTAVRETLAALRAKYPDRRLVAIFEPRSWSSRLAVFQHEYEEAFSAADYVIIANIFDADRVAQLGQPLDTHELARKITERGKPAFCISGVDEIIRHILPELKEGDVVAIMSNGGFGGIHDRLLKALRDHRD</sequence>
<evidence type="ECO:0000256" key="4">
    <source>
        <dbReference type="ARBA" id="ARBA00022490"/>
    </source>
</evidence>